<keyword evidence="5" id="KW-0378">Hydrolase</keyword>
<evidence type="ECO:0000256" key="4">
    <source>
        <dbReference type="ARBA" id="ARBA00022771"/>
    </source>
</evidence>
<dbReference type="EMBL" id="FRAR01000037">
    <property type="protein sequence ID" value="SHK99497.1"/>
    <property type="molecule type" value="Genomic_DNA"/>
</dbReference>
<dbReference type="GO" id="GO:0000725">
    <property type="term" value="P:recombinational repair"/>
    <property type="evidence" value="ECO:0007669"/>
    <property type="project" value="UniProtKB-UniRule"/>
</dbReference>
<dbReference type="GO" id="GO:0005524">
    <property type="term" value="F:ATP binding"/>
    <property type="evidence" value="ECO:0007669"/>
    <property type="project" value="UniProtKB-UniRule"/>
</dbReference>
<evidence type="ECO:0000313" key="16">
    <source>
        <dbReference type="Proteomes" id="UP000183997"/>
    </source>
</evidence>
<keyword evidence="7 11" id="KW-0067">ATP-binding</keyword>
<keyword evidence="4 13" id="KW-0863">Zinc-finger</keyword>
<dbReference type="OrthoDB" id="9803906at2"/>
<comment type="function">
    <text evidence="11">Plays a role in repairing double-strand DNA breaks, probably involving stabilizing or processing branched DNA or blocked replication forks.</text>
</comment>
<dbReference type="InterPro" id="IPR020568">
    <property type="entry name" value="Ribosomal_Su5_D2-typ_SF"/>
</dbReference>
<evidence type="ECO:0000313" key="15">
    <source>
        <dbReference type="EMBL" id="SHK99497.1"/>
    </source>
</evidence>
<dbReference type="PANTHER" id="PTHR32472:SF10">
    <property type="entry name" value="DNA REPAIR PROTEIN RADA-LIKE PROTEIN"/>
    <property type="match status" value="1"/>
</dbReference>
<dbReference type="Pfam" id="PF13541">
    <property type="entry name" value="ChlI"/>
    <property type="match status" value="1"/>
</dbReference>
<evidence type="ECO:0000256" key="6">
    <source>
        <dbReference type="ARBA" id="ARBA00022833"/>
    </source>
</evidence>
<accession>A0A1M6X0I2</accession>
<dbReference type="InterPro" id="IPR041166">
    <property type="entry name" value="Rubredoxin_2"/>
</dbReference>
<dbReference type="SUPFAM" id="SSF52540">
    <property type="entry name" value="P-loop containing nucleoside triphosphate hydrolases"/>
    <property type="match status" value="1"/>
</dbReference>
<dbReference type="Pfam" id="PF18073">
    <property type="entry name" value="Zn_ribbon_LapB"/>
    <property type="match status" value="1"/>
</dbReference>
<dbReference type="Gene3D" id="3.30.230.10">
    <property type="match status" value="1"/>
</dbReference>
<dbReference type="InterPro" id="IPR003593">
    <property type="entry name" value="AAA+_ATPase"/>
</dbReference>
<comment type="similarity">
    <text evidence="11 13">Belongs to the RecA family. RadA subfamily.</text>
</comment>
<dbReference type="GO" id="GO:0003684">
    <property type="term" value="F:damaged DNA binding"/>
    <property type="evidence" value="ECO:0007669"/>
    <property type="project" value="InterPro"/>
</dbReference>
<dbReference type="AlphaFoldDB" id="A0A1M6X0I2"/>
<organism evidence="15 16">
    <name type="scientific">Desulforamulus aeronauticus DSM 10349</name>
    <dbReference type="NCBI Taxonomy" id="1121421"/>
    <lineage>
        <taxon>Bacteria</taxon>
        <taxon>Bacillati</taxon>
        <taxon>Bacillota</taxon>
        <taxon>Clostridia</taxon>
        <taxon>Eubacteriales</taxon>
        <taxon>Peptococcaceae</taxon>
        <taxon>Desulforamulus</taxon>
    </lineage>
</organism>
<keyword evidence="10 11" id="KW-0234">DNA repair</keyword>
<dbReference type="GO" id="GO:0140664">
    <property type="term" value="F:ATP-dependent DNA damage sensor activity"/>
    <property type="evidence" value="ECO:0007669"/>
    <property type="project" value="InterPro"/>
</dbReference>
<evidence type="ECO:0000256" key="13">
    <source>
        <dbReference type="RuleBase" id="RU003555"/>
    </source>
</evidence>
<dbReference type="PRINTS" id="PR01874">
    <property type="entry name" value="DNAREPAIRADA"/>
</dbReference>
<keyword evidence="16" id="KW-1185">Reference proteome</keyword>
<dbReference type="HAMAP" id="MF_01498">
    <property type="entry name" value="RadA_bact"/>
    <property type="match status" value="1"/>
</dbReference>
<dbReference type="SUPFAM" id="SSF54211">
    <property type="entry name" value="Ribosomal protein S5 domain 2-like"/>
    <property type="match status" value="1"/>
</dbReference>
<comment type="function">
    <text evidence="13">DNA-dependent ATPase involved in processing of recombination intermediates, plays a role in repairing DNA breaks. Stimulates the branch migration of RecA-mediated strand transfer reactions, allowing the 3' invading strand to extend heteroduplex DNA faster. Binds ssDNA in the presence of ADP but not other nucleotides, has ATPase activity that is stimulated by ssDNA and various branched DNA structures, but inhibited by SSB. Does not have RecA's homology-searching function.</text>
</comment>
<dbReference type="Gene3D" id="3.40.50.300">
    <property type="entry name" value="P-loop containing nucleotide triphosphate hydrolases"/>
    <property type="match status" value="1"/>
</dbReference>
<feature type="binding site" evidence="11">
    <location>
        <begin position="91"/>
        <end position="98"/>
    </location>
    <ligand>
        <name>ATP</name>
        <dbReference type="ChEBI" id="CHEBI:30616"/>
    </ligand>
</feature>
<keyword evidence="8 11" id="KW-0346">Stress response</keyword>
<evidence type="ECO:0000259" key="14">
    <source>
        <dbReference type="PROSITE" id="PS50162"/>
    </source>
</evidence>
<proteinExistence type="inferred from homology"/>
<evidence type="ECO:0000256" key="3">
    <source>
        <dbReference type="ARBA" id="ARBA00022763"/>
    </source>
</evidence>
<evidence type="ECO:0000256" key="11">
    <source>
        <dbReference type="HAMAP-Rule" id="MF_01498"/>
    </source>
</evidence>
<dbReference type="PROSITE" id="PS50162">
    <property type="entry name" value="RECA_2"/>
    <property type="match status" value="1"/>
</dbReference>
<evidence type="ECO:0000256" key="7">
    <source>
        <dbReference type="ARBA" id="ARBA00022840"/>
    </source>
</evidence>
<evidence type="ECO:0000256" key="9">
    <source>
        <dbReference type="ARBA" id="ARBA00023125"/>
    </source>
</evidence>
<dbReference type="InterPro" id="IPR020588">
    <property type="entry name" value="RecA_ATP-bd"/>
</dbReference>
<evidence type="ECO:0000256" key="1">
    <source>
        <dbReference type="ARBA" id="ARBA00022723"/>
    </source>
</evidence>
<dbReference type="SMART" id="SM00382">
    <property type="entry name" value="AAA"/>
    <property type="match status" value="1"/>
</dbReference>
<dbReference type="Pfam" id="PF13481">
    <property type="entry name" value="AAA_25"/>
    <property type="match status" value="1"/>
</dbReference>
<dbReference type="STRING" id="1121421.SAMN02745123_03847"/>
<dbReference type="InterPro" id="IPR004504">
    <property type="entry name" value="DNA_repair_RadA"/>
</dbReference>
<keyword evidence="3 11" id="KW-0227">DNA damage</keyword>
<dbReference type="CDD" id="cd01121">
    <property type="entry name" value="RadA_SMS_N"/>
    <property type="match status" value="1"/>
</dbReference>
<dbReference type="PANTHER" id="PTHR32472">
    <property type="entry name" value="DNA REPAIR PROTEIN RADA"/>
    <property type="match status" value="1"/>
</dbReference>
<feature type="short sequence motif" description="RadA KNRFG motif" evidence="11">
    <location>
        <begin position="248"/>
        <end position="252"/>
    </location>
</feature>
<evidence type="ECO:0000256" key="12">
    <source>
        <dbReference type="NCBIfam" id="TIGR00416"/>
    </source>
</evidence>
<dbReference type="GO" id="GO:0016787">
    <property type="term" value="F:hydrolase activity"/>
    <property type="evidence" value="ECO:0007669"/>
    <property type="project" value="UniProtKB-KW"/>
</dbReference>
<comment type="domain">
    <text evidence="11">The middle region has homology to RecA with ATPase motifs including the RadA KNRFG motif, while the C-terminus is homologous to Lon protease.</text>
</comment>
<evidence type="ECO:0000256" key="5">
    <source>
        <dbReference type="ARBA" id="ARBA00022801"/>
    </source>
</evidence>
<dbReference type="Proteomes" id="UP000183997">
    <property type="component" value="Unassembled WGS sequence"/>
</dbReference>
<dbReference type="RefSeq" id="WP_072917570.1">
    <property type="nucleotide sequence ID" value="NZ_FRAR01000037.1"/>
</dbReference>
<keyword evidence="2 11" id="KW-0547">Nucleotide-binding</keyword>
<dbReference type="FunFam" id="3.40.50.300:FF:000050">
    <property type="entry name" value="DNA repair protein RadA"/>
    <property type="match status" value="1"/>
</dbReference>
<keyword evidence="1 11" id="KW-0479">Metal-binding</keyword>
<dbReference type="NCBIfam" id="TIGR00416">
    <property type="entry name" value="sms"/>
    <property type="match status" value="1"/>
</dbReference>
<feature type="domain" description="RecA family profile 1" evidence="14">
    <location>
        <begin position="62"/>
        <end position="211"/>
    </location>
</feature>
<name>A0A1M6X0I2_9FIRM</name>
<dbReference type="InterPro" id="IPR027417">
    <property type="entry name" value="P-loop_NTPase"/>
</dbReference>
<protein>
    <recommendedName>
        <fullName evidence="11 12">DNA repair protein RadA</fullName>
    </recommendedName>
</protein>
<dbReference type="GO" id="GO:0005829">
    <property type="term" value="C:cytosol"/>
    <property type="evidence" value="ECO:0007669"/>
    <property type="project" value="TreeGrafter"/>
</dbReference>
<evidence type="ECO:0000256" key="10">
    <source>
        <dbReference type="ARBA" id="ARBA00023204"/>
    </source>
</evidence>
<gene>
    <name evidence="11" type="primary">radA</name>
    <name evidence="15" type="ORF">SAMN02745123_03847</name>
</gene>
<feature type="region of interest" description="Lon-protease-like" evidence="11">
    <location>
        <begin position="347"/>
        <end position="450"/>
    </location>
</feature>
<keyword evidence="6 13" id="KW-0862">Zinc</keyword>
<evidence type="ECO:0000256" key="2">
    <source>
        <dbReference type="ARBA" id="ARBA00022741"/>
    </source>
</evidence>
<evidence type="ECO:0000256" key="8">
    <source>
        <dbReference type="ARBA" id="ARBA00023016"/>
    </source>
</evidence>
<dbReference type="InterPro" id="IPR014721">
    <property type="entry name" value="Ribsml_uS5_D2-typ_fold_subgr"/>
</dbReference>
<sequence>MRNKTTYACQACGHQSARWLGRCPGCGEWNTLLEERAEKPAKSVRGISGSGPVPVTDVIITQEERYSTGLTELDRVLGGGLVPGSLVLVGGDPGIGKSTLLLQAAAALAARIGKVLYVSGEESAQQIKMRAERIGALQGELLLMAETDMSLVEKVIKESKPRAVILDSIQTVYYPEVSSAPGSVSQVRECTGILMRIAKGTGIPVFVVGHVTKEGTLAGPRVLEHMVDTVLYFEGERHQAHRILRTVKNRFGSTNELGIFEMRGQGLTEVINPSELFMNQKPEAVAGSAIIPSLEGSRPLLVEIQALVCPTGFGTPRRMTSGIDYNRVALIMAVLERRVGLRLSTHDAYVSAVGGVKLDEPAADLAVALAIASSFKEKPLQNNLVLVGEVGLTGEIRPVSGMDKRLHEAAKLGFKHCIGPAREQQMQKMGIIEYIGVQSIQEAVEAAIGR</sequence>
<keyword evidence="9 11" id="KW-0238">DNA-binding</keyword>
<dbReference type="GO" id="GO:0008270">
    <property type="term" value="F:zinc ion binding"/>
    <property type="evidence" value="ECO:0007669"/>
    <property type="project" value="UniProtKB-KW"/>
</dbReference>
<reference evidence="16" key="1">
    <citation type="submission" date="2016-11" db="EMBL/GenBank/DDBJ databases">
        <authorList>
            <person name="Varghese N."/>
            <person name="Submissions S."/>
        </authorList>
    </citation>
    <scope>NUCLEOTIDE SEQUENCE [LARGE SCALE GENOMIC DNA]</scope>
    <source>
        <strain evidence="16">DSM 10349</strain>
    </source>
</reference>